<reference evidence="1" key="2">
    <citation type="submission" date="2015-06" db="UniProtKB">
        <authorList>
            <consortium name="EnsemblPlants"/>
        </authorList>
    </citation>
    <scope>IDENTIFICATION</scope>
</reference>
<dbReference type="HOGENOM" id="CLU_154148_0_0_1"/>
<name>A0A0E0QHX6_ORYRU</name>
<dbReference type="EnsemblPlants" id="ORUFI08G13540.1">
    <property type="protein sequence ID" value="ORUFI08G13540.1"/>
    <property type="gene ID" value="ORUFI08G13540"/>
</dbReference>
<dbReference type="Proteomes" id="UP000008022">
    <property type="component" value="Unassembled WGS sequence"/>
</dbReference>
<dbReference type="AlphaFoldDB" id="A0A0E0QHX6"/>
<keyword evidence="2" id="KW-1185">Reference proteome</keyword>
<dbReference type="OMA" id="REQIHYC"/>
<evidence type="ECO:0000313" key="1">
    <source>
        <dbReference type="EnsemblPlants" id="ORUFI08G13540.1"/>
    </source>
</evidence>
<proteinExistence type="predicted"/>
<accession>A0A0E0QHX6</accession>
<sequence length="153" mass="16522">MTGTHRGKAAGINAAAVETTTNLERIRRSQPRERPSIIDPTVAAAESGVDLPLQTLGVLLHCRFGGDSREQIHYCQPWEGLSLRDPAAAARGGTDQPLLTSRASLPRRFSDSDRVRCGSTIAGLKNATPLQIRGQGEAWIRQRSLGSALPSWI</sequence>
<reference evidence="2" key="1">
    <citation type="submission" date="2013-06" db="EMBL/GenBank/DDBJ databases">
        <authorList>
            <person name="Zhao Q."/>
        </authorList>
    </citation>
    <scope>NUCLEOTIDE SEQUENCE</scope>
    <source>
        <strain evidence="2">cv. W1943</strain>
    </source>
</reference>
<protein>
    <submittedName>
        <fullName evidence="1">Uncharacterized protein</fullName>
    </submittedName>
</protein>
<evidence type="ECO:0000313" key="2">
    <source>
        <dbReference type="Proteomes" id="UP000008022"/>
    </source>
</evidence>
<organism evidence="1 2">
    <name type="scientific">Oryza rufipogon</name>
    <name type="common">Brownbeard rice</name>
    <name type="synonym">Asian wild rice</name>
    <dbReference type="NCBI Taxonomy" id="4529"/>
    <lineage>
        <taxon>Eukaryota</taxon>
        <taxon>Viridiplantae</taxon>
        <taxon>Streptophyta</taxon>
        <taxon>Embryophyta</taxon>
        <taxon>Tracheophyta</taxon>
        <taxon>Spermatophyta</taxon>
        <taxon>Magnoliopsida</taxon>
        <taxon>Liliopsida</taxon>
        <taxon>Poales</taxon>
        <taxon>Poaceae</taxon>
        <taxon>BOP clade</taxon>
        <taxon>Oryzoideae</taxon>
        <taxon>Oryzeae</taxon>
        <taxon>Oryzinae</taxon>
        <taxon>Oryza</taxon>
    </lineage>
</organism>
<dbReference type="Gramene" id="ORUFI08G13540.1">
    <property type="protein sequence ID" value="ORUFI08G13540.1"/>
    <property type="gene ID" value="ORUFI08G13540"/>
</dbReference>